<dbReference type="GO" id="GO:0003700">
    <property type="term" value="F:DNA-binding transcription factor activity"/>
    <property type="evidence" value="ECO:0007669"/>
    <property type="project" value="TreeGrafter"/>
</dbReference>
<reference evidence="3 4" key="1">
    <citation type="submission" date="2023-04" db="EMBL/GenBank/DDBJ databases">
        <title>Klugiella caeni sp. nov. isolated from the sludge of biochemical tank.</title>
        <authorList>
            <person name="Geng K."/>
        </authorList>
    </citation>
    <scope>NUCLEOTIDE SEQUENCE [LARGE SCALE GENOMIC DNA]</scope>
    <source>
        <strain evidence="3 4">YN-L-19</strain>
    </source>
</reference>
<dbReference type="AlphaFoldDB" id="A0AAW6TB47"/>
<dbReference type="Pfam" id="PF01381">
    <property type="entry name" value="HTH_3"/>
    <property type="match status" value="1"/>
</dbReference>
<dbReference type="Gene3D" id="2.60.120.10">
    <property type="entry name" value="Jelly Rolls"/>
    <property type="match status" value="1"/>
</dbReference>
<keyword evidence="4" id="KW-1185">Reference proteome</keyword>
<dbReference type="SMART" id="SM00530">
    <property type="entry name" value="HTH_XRE"/>
    <property type="match status" value="1"/>
</dbReference>
<sequence>MRVVAVEQYPERARIGSRLRGARLAKHMTIKQVADACGLTEGFISRLERDLTSPSVATLINLCNALNIDAGALLSRTDAAHVKLENAPKLSSATEGSLEKLLTPRQESRVQAIHAIIEPGAKGNSQDYTVNSNVHFVHVLDGELTMEIQDQQWVLAKGDSLTFDGKESHHWTASPKDGATVLWFLTPATGE</sequence>
<dbReference type="CDD" id="cd00093">
    <property type="entry name" value="HTH_XRE"/>
    <property type="match status" value="1"/>
</dbReference>
<evidence type="ECO:0000313" key="3">
    <source>
        <dbReference type="EMBL" id="MDI2098312.1"/>
    </source>
</evidence>
<comment type="caution">
    <text evidence="3">The sequence shown here is derived from an EMBL/GenBank/DDBJ whole genome shotgun (WGS) entry which is preliminary data.</text>
</comment>
<feature type="domain" description="HTH cro/C1-type" evidence="2">
    <location>
        <begin position="19"/>
        <end position="73"/>
    </location>
</feature>
<proteinExistence type="predicted"/>
<evidence type="ECO:0000256" key="1">
    <source>
        <dbReference type="ARBA" id="ARBA00023125"/>
    </source>
</evidence>
<dbReference type="PANTHER" id="PTHR46797:SF1">
    <property type="entry name" value="METHYLPHOSPHONATE SYNTHASE"/>
    <property type="match status" value="1"/>
</dbReference>
<dbReference type="CDD" id="cd02209">
    <property type="entry name" value="cupin_XRE_C"/>
    <property type="match status" value="1"/>
</dbReference>
<dbReference type="InterPro" id="IPR010982">
    <property type="entry name" value="Lambda_DNA-bd_dom_sf"/>
</dbReference>
<dbReference type="InterPro" id="IPR050807">
    <property type="entry name" value="TransReg_Diox_bact_type"/>
</dbReference>
<protein>
    <submittedName>
        <fullName evidence="3">XRE family transcriptional regulator</fullName>
    </submittedName>
</protein>
<dbReference type="PROSITE" id="PS50943">
    <property type="entry name" value="HTH_CROC1"/>
    <property type="match status" value="1"/>
</dbReference>
<dbReference type="Gene3D" id="1.10.260.40">
    <property type="entry name" value="lambda repressor-like DNA-binding domains"/>
    <property type="match status" value="1"/>
</dbReference>
<dbReference type="InterPro" id="IPR014710">
    <property type="entry name" value="RmlC-like_jellyroll"/>
</dbReference>
<dbReference type="PANTHER" id="PTHR46797">
    <property type="entry name" value="HTH-TYPE TRANSCRIPTIONAL REGULATOR"/>
    <property type="match status" value="1"/>
</dbReference>
<evidence type="ECO:0000259" key="2">
    <source>
        <dbReference type="PROSITE" id="PS50943"/>
    </source>
</evidence>
<dbReference type="GO" id="GO:0003677">
    <property type="term" value="F:DNA binding"/>
    <property type="evidence" value="ECO:0007669"/>
    <property type="project" value="UniProtKB-KW"/>
</dbReference>
<dbReference type="EMBL" id="JASATX010000001">
    <property type="protein sequence ID" value="MDI2098312.1"/>
    <property type="molecule type" value="Genomic_DNA"/>
</dbReference>
<dbReference type="InterPro" id="IPR013096">
    <property type="entry name" value="Cupin_2"/>
</dbReference>
<dbReference type="InterPro" id="IPR011051">
    <property type="entry name" value="RmlC_Cupin_sf"/>
</dbReference>
<dbReference type="GO" id="GO:0005829">
    <property type="term" value="C:cytosol"/>
    <property type="evidence" value="ECO:0007669"/>
    <property type="project" value="TreeGrafter"/>
</dbReference>
<gene>
    <name evidence="3" type="ORF">QF206_04940</name>
</gene>
<dbReference type="SUPFAM" id="SSF47413">
    <property type="entry name" value="lambda repressor-like DNA-binding domains"/>
    <property type="match status" value="1"/>
</dbReference>
<organism evidence="3 4">
    <name type="scientific">Ruicaihuangia caeni</name>
    <dbReference type="NCBI Taxonomy" id="3042517"/>
    <lineage>
        <taxon>Bacteria</taxon>
        <taxon>Bacillati</taxon>
        <taxon>Actinomycetota</taxon>
        <taxon>Actinomycetes</taxon>
        <taxon>Micrococcales</taxon>
        <taxon>Microbacteriaceae</taxon>
        <taxon>Ruicaihuangia</taxon>
    </lineage>
</organism>
<keyword evidence="1" id="KW-0238">DNA-binding</keyword>
<accession>A0AAW6TB47</accession>
<dbReference type="SUPFAM" id="SSF51182">
    <property type="entry name" value="RmlC-like cupins"/>
    <property type="match status" value="1"/>
</dbReference>
<dbReference type="RefSeq" id="WP_281488054.1">
    <property type="nucleotide sequence ID" value="NZ_CP159582.1"/>
</dbReference>
<evidence type="ECO:0000313" key="4">
    <source>
        <dbReference type="Proteomes" id="UP001321506"/>
    </source>
</evidence>
<dbReference type="Pfam" id="PF07883">
    <property type="entry name" value="Cupin_2"/>
    <property type="match status" value="1"/>
</dbReference>
<dbReference type="Proteomes" id="UP001321506">
    <property type="component" value="Unassembled WGS sequence"/>
</dbReference>
<name>A0AAW6TB47_9MICO</name>
<dbReference type="InterPro" id="IPR001387">
    <property type="entry name" value="Cro/C1-type_HTH"/>
</dbReference>